<organism evidence="1 2">
    <name type="scientific">Eumeta variegata</name>
    <name type="common">Bagworm moth</name>
    <name type="synonym">Eumeta japonica</name>
    <dbReference type="NCBI Taxonomy" id="151549"/>
    <lineage>
        <taxon>Eukaryota</taxon>
        <taxon>Metazoa</taxon>
        <taxon>Ecdysozoa</taxon>
        <taxon>Arthropoda</taxon>
        <taxon>Hexapoda</taxon>
        <taxon>Insecta</taxon>
        <taxon>Pterygota</taxon>
        <taxon>Neoptera</taxon>
        <taxon>Endopterygota</taxon>
        <taxon>Lepidoptera</taxon>
        <taxon>Glossata</taxon>
        <taxon>Ditrysia</taxon>
        <taxon>Tineoidea</taxon>
        <taxon>Psychidae</taxon>
        <taxon>Oiketicinae</taxon>
        <taxon>Eumeta</taxon>
    </lineage>
</organism>
<evidence type="ECO:0000313" key="2">
    <source>
        <dbReference type="Proteomes" id="UP000299102"/>
    </source>
</evidence>
<evidence type="ECO:0000313" key="1">
    <source>
        <dbReference type="EMBL" id="GBP19926.1"/>
    </source>
</evidence>
<comment type="caution">
    <text evidence="1">The sequence shown here is derived from an EMBL/GenBank/DDBJ whole genome shotgun (WGS) entry which is preliminary data.</text>
</comment>
<dbReference type="EMBL" id="BGZK01000113">
    <property type="protein sequence ID" value="GBP19926.1"/>
    <property type="molecule type" value="Genomic_DNA"/>
</dbReference>
<proteinExistence type="predicted"/>
<reference evidence="1 2" key="1">
    <citation type="journal article" date="2019" name="Commun. Biol.">
        <title>The bagworm genome reveals a unique fibroin gene that provides high tensile strength.</title>
        <authorList>
            <person name="Kono N."/>
            <person name="Nakamura H."/>
            <person name="Ohtoshi R."/>
            <person name="Tomita M."/>
            <person name="Numata K."/>
            <person name="Arakawa K."/>
        </authorList>
    </citation>
    <scope>NUCLEOTIDE SEQUENCE [LARGE SCALE GENOMIC DNA]</scope>
</reference>
<protein>
    <submittedName>
        <fullName evidence="1">Uncharacterized protein</fullName>
    </submittedName>
</protein>
<keyword evidence="2" id="KW-1185">Reference proteome</keyword>
<gene>
    <name evidence="1" type="ORF">EVAR_11316_1</name>
</gene>
<name>A0A4C1U270_EUMVA</name>
<accession>A0A4C1U270</accession>
<dbReference type="Proteomes" id="UP000299102">
    <property type="component" value="Unassembled WGS sequence"/>
</dbReference>
<dbReference type="AlphaFoldDB" id="A0A4C1U270"/>
<sequence>MEGVCDDERESKVTEGECGYEERKVHRNYHSLDEKNSESCSDLYSKAALSPKHLPRFSRNESVTDSGTEVYNLPKEEVSYLDNELWNNNFGTKFLTAGLEEIGILLRDRTEKIG</sequence>